<sequence>MKLALPCYPDLLPCYPCLLCQIAPIVLMINLRGWVLVGGWQLCACVRWRRGVFAAAAETPSSQSGRLGTSTTVRATNDSVTLNERNAPLSLALLRATYQFLDVCRCRKLKATPRSPFPEHSSAYLWRAPQASGYKISADEQEERTAAGLLTRRVHSLVHASR</sequence>
<evidence type="ECO:0000313" key="1">
    <source>
        <dbReference type="EMBL" id="RZF36064.1"/>
    </source>
</evidence>
<comment type="caution">
    <text evidence="1">The sequence shown here is derived from an EMBL/GenBank/DDBJ whole genome shotgun (WGS) entry which is preliminary data.</text>
</comment>
<gene>
    <name evidence="1" type="ORF">LSTR_LSTR005880</name>
</gene>
<protein>
    <submittedName>
        <fullName evidence="1">Uncharacterized protein</fullName>
    </submittedName>
</protein>
<reference evidence="1 2" key="1">
    <citation type="journal article" date="2017" name="Gigascience">
        <title>Genome sequence of the small brown planthopper, Laodelphax striatellus.</title>
        <authorList>
            <person name="Zhu J."/>
            <person name="Jiang F."/>
            <person name="Wang X."/>
            <person name="Yang P."/>
            <person name="Bao Y."/>
            <person name="Zhao W."/>
            <person name="Wang W."/>
            <person name="Lu H."/>
            <person name="Wang Q."/>
            <person name="Cui N."/>
            <person name="Li J."/>
            <person name="Chen X."/>
            <person name="Luo L."/>
            <person name="Yu J."/>
            <person name="Kang L."/>
            <person name="Cui F."/>
        </authorList>
    </citation>
    <scope>NUCLEOTIDE SEQUENCE [LARGE SCALE GENOMIC DNA]</scope>
    <source>
        <strain evidence="1">Lst14</strain>
    </source>
</reference>
<accession>A0A482WRA0</accession>
<dbReference type="EMBL" id="QKKF02027168">
    <property type="protein sequence ID" value="RZF36064.1"/>
    <property type="molecule type" value="Genomic_DNA"/>
</dbReference>
<keyword evidence="2" id="KW-1185">Reference proteome</keyword>
<dbReference type="InParanoid" id="A0A482WRA0"/>
<dbReference type="Proteomes" id="UP000291343">
    <property type="component" value="Unassembled WGS sequence"/>
</dbReference>
<organism evidence="1 2">
    <name type="scientific">Laodelphax striatellus</name>
    <name type="common">Small brown planthopper</name>
    <name type="synonym">Delphax striatella</name>
    <dbReference type="NCBI Taxonomy" id="195883"/>
    <lineage>
        <taxon>Eukaryota</taxon>
        <taxon>Metazoa</taxon>
        <taxon>Ecdysozoa</taxon>
        <taxon>Arthropoda</taxon>
        <taxon>Hexapoda</taxon>
        <taxon>Insecta</taxon>
        <taxon>Pterygota</taxon>
        <taxon>Neoptera</taxon>
        <taxon>Paraneoptera</taxon>
        <taxon>Hemiptera</taxon>
        <taxon>Auchenorrhyncha</taxon>
        <taxon>Fulgoroidea</taxon>
        <taxon>Delphacidae</taxon>
        <taxon>Criomorphinae</taxon>
        <taxon>Laodelphax</taxon>
    </lineage>
</organism>
<name>A0A482WRA0_LAOST</name>
<evidence type="ECO:0000313" key="2">
    <source>
        <dbReference type="Proteomes" id="UP000291343"/>
    </source>
</evidence>
<proteinExistence type="predicted"/>
<dbReference type="AlphaFoldDB" id="A0A482WRA0"/>